<dbReference type="SMART" id="SM01041">
    <property type="entry name" value="BRO1"/>
    <property type="match status" value="1"/>
</dbReference>
<dbReference type="GO" id="GO:0071467">
    <property type="term" value="P:cellular response to pH"/>
    <property type="evidence" value="ECO:0007669"/>
    <property type="project" value="InterPro"/>
</dbReference>
<comment type="similarity">
    <text evidence="1">Belongs to the palC family.</text>
</comment>
<dbReference type="OrthoDB" id="10266451at2759"/>
<accession>A0A1X0R4U6</accession>
<dbReference type="PANTHER" id="PTHR40463:SF1">
    <property type="entry name" value="PH-RESPONSE REGULATOR PROTEIN PALC"/>
    <property type="match status" value="1"/>
</dbReference>
<evidence type="ECO:0000313" key="4">
    <source>
        <dbReference type="EMBL" id="ORE07029.1"/>
    </source>
</evidence>
<dbReference type="PROSITE" id="PS51180">
    <property type="entry name" value="BRO1"/>
    <property type="match status" value="1"/>
</dbReference>
<evidence type="ECO:0000256" key="1">
    <source>
        <dbReference type="ARBA" id="ARBA00010997"/>
    </source>
</evidence>
<dbReference type="PANTHER" id="PTHR40463">
    <property type="entry name" value="PH-RESPONSE REGULATOR PROTEIN PALC"/>
    <property type="match status" value="1"/>
</dbReference>
<dbReference type="Gene3D" id="1.25.40.280">
    <property type="entry name" value="alix/aip1 like domains"/>
    <property type="match status" value="1"/>
</dbReference>
<dbReference type="AlphaFoldDB" id="A0A1X0R4U6"/>
<evidence type="ECO:0000259" key="3">
    <source>
        <dbReference type="PROSITE" id="PS51180"/>
    </source>
</evidence>
<feature type="domain" description="BRO1" evidence="3">
    <location>
        <begin position="1"/>
        <end position="366"/>
    </location>
</feature>
<protein>
    <recommendedName>
        <fullName evidence="2">pH-response regulator protein palC</fullName>
    </recommendedName>
</protein>
<organism evidence="4">
    <name type="scientific">Rhizopus microsporus var. microsporus</name>
    <dbReference type="NCBI Taxonomy" id="86635"/>
    <lineage>
        <taxon>Eukaryota</taxon>
        <taxon>Fungi</taxon>
        <taxon>Fungi incertae sedis</taxon>
        <taxon>Mucoromycota</taxon>
        <taxon>Mucoromycotina</taxon>
        <taxon>Mucoromycetes</taxon>
        <taxon>Mucorales</taxon>
        <taxon>Mucorineae</taxon>
        <taxon>Rhizopodaceae</taxon>
        <taxon>Rhizopus</taxon>
    </lineage>
</organism>
<dbReference type="Proteomes" id="UP000242414">
    <property type="component" value="Unassembled WGS sequence"/>
</dbReference>
<dbReference type="VEuPathDB" id="FungiDB:BCV72DRAFT_113410"/>
<dbReference type="InterPro" id="IPR038499">
    <property type="entry name" value="BRO1_sf"/>
</dbReference>
<reference evidence="4" key="1">
    <citation type="journal article" date="2016" name="Proc. Natl. Acad. Sci. U.S.A.">
        <title>Lipid metabolic changes in an early divergent fungus govern the establishment of a mutualistic symbiosis with endobacteria.</title>
        <authorList>
            <person name="Lastovetsky O.A."/>
            <person name="Gaspar M.L."/>
            <person name="Mondo S.J."/>
            <person name="LaButti K.M."/>
            <person name="Sandor L."/>
            <person name="Grigoriev I.V."/>
            <person name="Henry S.A."/>
            <person name="Pawlowska T.E."/>
        </authorList>
    </citation>
    <scope>NUCLEOTIDE SEQUENCE [LARGE SCALE GENOMIC DNA]</scope>
    <source>
        <strain evidence="4">ATCC 52814</strain>
    </source>
</reference>
<dbReference type="InterPro" id="IPR037505">
    <property type="entry name" value="pH-resp_palC"/>
</dbReference>
<dbReference type="Pfam" id="PF03097">
    <property type="entry name" value="BRO1"/>
    <property type="match status" value="1"/>
</dbReference>
<proteinExistence type="inferred from homology"/>
<dbReference type="InterPro" id="IPR004328">
    <property type="entry name" value="BRO1_dom"/>
</dbReference>
<sequence>MSYPYSLPTTGSLSFVDFFQTVEPYSLEISDATARRGQLRNVLKEMKKETLSSRDYSLLMNTIEEYLPYLVSIVNCIETEKLVLKKDIETSWRTTLSDHIIHTGSNAPRVSCKDIHYELIFVLMTYAYACTLQTNYLLAENNPALYNKAADTLNTAASVFHFIANTVIPSWSNAPENRPIETVRELAVALSKMALADAQAIAIKKALASNNTSKSLIAKLYMGVADQYQMAHGLITSIKGAQDEVSSDLIKYLADGILFYKAMTKKFLAMHANDSQKMGQAVGFAKECKADLRLLQHMSLSKKHLKKSAIALRASHEEEEVNELISRYTMINDTVSYEPVPSKQDLQRLIPGGRGVLELKPYSLPSPAFGPSEEFKPEISYLLEGRYF</sequence>
<evidence type="ECO:0000256" key="2">
    <source>
        <dbReference type="ARBA" id="ARBA00022193"/>
    </source>
</evidence>
<dbReference type="GO" id="GO:0005886">
    <property type="term" value="C:plasma membrane"/>
    <property type="evidence" value="ECO:0007669"/>
    <property type="project" value="TreeGrafter"/>
</dbReference>
<gene>
    <name evidence="4" type="ORF">BCV72DRAFT_113410</name>
</gene>
<name>A0A1X0R4U6_RHIZD</name>
<dbReference type="EMBL" id="KV921911">
    <property type="protein sequence ID" value="ORE07029.1"/>
    <property type="molecule type" value="Genomic_DNA"/>
</dbReference>